<evidence type="ECO:0000313" key="9">
    <source>
        <dbReference type="Proteomes" id="UP000316968"/>
    </source>
</evidence>
<organism evidence="8 9">
    <name type="scientific">Saccharibacillus brassicae</name>
    <dbReference type="NCBI Taxonomy" id="2583377"/>
    <lineage>
        <taxon>Bacteria</taxon>
        <taxon>Bacillati</taxon>
        <taxon>Bacillota</taxon>
        <taxon>Bacilli</taxon>
        <taxon>Bacillales</taxon>
        <taxon>Paenibacillaceae</taxon>
        <taxon>Saccharibacillus</taxon>
    </lineage>
</organism>
<evidence type="ECO:0000256" key="5">
    <source>
        <dbReference type="ARBA" id="ARBA00023136"/>
    </source>
</evidence>
<dbReference type="KEGG" id="saca:FFV09_05615"/>
<dbReference type="PANTHER" id="PTHR40077:SF1">
    <property type="entry name" value="MEMBRANE PROTEIN"/>
    <property type="match status" value="1"/>
</dbReference>
<proteinExistence type="predicted"/>
<feature type="domain" description="DUF3817" evidence="7">
    <location>
        <begin position="6"/>
        <end position="93"/>
    </location>
</feature>
<keyword evidence="5 6" id="KW-0472">Membrane</keyword>
<dbReference type="GO" id="GO:0005886">
    <property type="term" value="C:plasma membrane"/>
    <property type="evidence" value="ECO:0007669"/>
    <property type="project" value="UniProtKB-SubCell"/>
</dbReference>
<keyword evidence="9" id="KW-1185">Reference proteome</keyword>
<accession>A0A4Y6UUJ7</accession>
<comment type="subcellular location">
    <subcellularLocation>
        <location evidence="1">Cell membrane</location>
        <topology evidence="1">Multi-pass membrane protein</topology>
    </subcellularLocation>
</comment>
<dbReference type="EMBL" id="CP041217">
    <property type="protein sequence ID" value="QDH20380.1"/>
    <property type="molecule type" value="Genomic_DNA"/>
</dbReference>
<dbReference type="OrthoDB" id="1121311at2"/>
<dbReference type="RefSeq" id="WP_141446843.1">
    <property type="nucleotide sequence ID" value="NZ_CP041217.1"/>
</dbReference>
<protein>
    <submittedName>
        <fullName evidence="8">DUF3817 domain-containing protein</fullName>
    </submittedName>
</protein>
<keyword evidence="4 6" id="KW-1133">Transmembrane helix</keyword>
<dbReference type="AlphaFoldDB" id="A0A4Y6UUJ7"/>
<keyword evidence="3 6" id="KW-0812">Transmembrane</keyword>
<dbReference type="Pfam" id="PF12823">
    <property type="entry name" value="DUF3817"/>
    <property type="match status" value="1"/>
</dbReference>
<dbReference type="NCBIfam" id="TIGR03954">
    <property type="entry name" value="integ_memb_HG"/>
    <property type="match status" value="1"/>
</dbReference>
<sequence length="115" mass="12571">MLNTMLGRFKLIGYMEGVSFLLLLLVAMPLKYAAGVDMAVTIVGAAHGALFVLYILAAFHAFIALKWGMTKLFWALVASVLPIGTFVFESYLKKEIQAGRAYATPEEARGLRRAG</sequence>
<gene>
    <name evidence="8" type="ORF">FFV09_05615</name>
</gene>
<dbReference type="InterPro" id="IPR023845">
    <property type="entry name" value="DUF3817_TM"/>
</dbReference>
<name>A0A4Y6UUJ7_SACBS</name>
<evidence type="ECO:0000259" key="7">
    <source>
        <dbReference type="Pfam" id="PF12823"/>
    </source>
</evidence>
<evidence type="ECO:0000256" key="3">
    <source>
        <dbReference type="ARBA" id="ARBA00022692"/>
    </source>
</evidence>
<feature type="transmembrane region" description="Helical" evidence="6">
    <location>
        <begin position="43"/>
        <end position="65"/>
    </location>
</feature>
<evidence type="ECO:0000256" key="6">
    <source>
        <dbReference type="SAM" id="Phobius"/>
    </source>
</evidence>
<evidence type="ECO:0000256" key="4">
    <source>
        <dbReference type="ARBA" id="ARBA00022989"/>
    </source>
</evidence>
<evidence type="ECO:0000313" key="8">
    <source>
        <dbReference type="EMBL" id="QDH20380.1"/>
    </source>
</evidence>
<evidence type="ECO:0000256" key="2">
    <source>
        <dbReference type="ARBA" id="ARBA00022475"/>
    </source>
</evidence>
<evidence type="ECO:0000256" key="1">
    <source>
        <dbReference type="ARBA" id="ARBA00004651"/>
    </source>
</evidence>
<reference evidence="8 9" key="1">
    <citation type="submission" date="2019-06" db="EMBL/GenBank/DDBJ databases">
        <title>Saccharibacillus brassicae sp. nov., an endophytic bacterium isolated from Chinese cabbage seeds (Brassica pekinensis).</title>
        <authorList>
            <person name="Jiang L."/>
            <person name="Lee J."/>
            <person name="Kim S.W."/>
        </authorList>
    </citation>
    <scope>NUCLEOTIDE SEQUENCE [LARGE SCALE GENOMIC DNA]</scope>
    <source>
        <strain evidence="9">KCTC 43072 / ATSA2</strain>
    </source>
</reference>
<feature type="transmembrane region" description="Helical" evidence="6">
    <location>
        <begin position="72"/>
        <end position="92"/>
    </location>
</feature>
<dbReference type="PANTHER" id="PTHR40077">
    <property type="entry name" value="MEMBRANE PROTEIN-RELATED"/>
    <property type="match status" value="1"/>
</dbReference>
<keyword evidence="2" id="KW-1003">Cell membrane</keyword>
<dbReference type="Proteomes" id="UP000316968">
    <property type="component" value="Chromosome"/>
</dbReference>